<organism evidence="1 2">
    <name type="scientific">Thalassobaculum fulvum</name>
    <dbReference type="NCBI Taxonomy" id="1633335"/>
    <lineage>
        <taxon>Bacteria</taxon>
        <taxon>Pseudomonadati</taxon>
        <taxon>Pseudomonadota</taxon>
        <taxon>Alphaproteobacteria</taxon>
        <taxon>Rhodospirillales</taxon>
        <taxon>Thalassobaculaceae</taxon>
        <taxon>Thalassobaculum</taxon>
    </lineage>
</organism>
<reference evidence="1" key="2">
    <citation type="submission" date="2020-09" db="EMBL/GenBank/DDBJ databases">
        <authorList>
            <person name="Sun Q."/>
            <person name="Kim S."/>
        </authorList>
    </citation>
    <scope>NUCLEOTIDE SEQUENCE</scope>
    <source>
        <strain evidence="1">KCTC 42651</strain>
    </source>
</reference>
<gene>
    <name evidence="1" type="ORF">GCM10017083_00470</name>
</gene>
<proteinExistence type="predicted"/>
<dbReference type="EMBL" id="BMZS01000001">
    <property type="protein sequence ID" value="GHD39047.1"/>
    <property type="molecule type" value="Genomic_DNA"/>
</dbReference>
<dbReference type="InterPro" id="IPR029032">
    <property type="entry name" value="AhpD-like"/>
</dbReference>
<dbReference type="Gene3D" id="1.20.1290.10">
    <property type="entry name" value="AhpD-like"/>
    <property type="match status" value="1"/>
</dbReference>
<dbReference type="AlphaFoldDB" id="A0A919CMX6"/>
<evidence type="ECO:0000313" key="2">
    <source>
        <dbReference type="Proteomes" id="UP000630353"/>
    </source>
</evidence>
<reference evidence="1" key="1">
    <citation type="journal article" date="2014" name="Int. J. Syst. Evol. Microbiol.">
        <title>Complete genome sequence of Corynebacterium casei LMG S-19264T (=DSM 44701T), isolated from a smear-ripened cheese.</title>
        <authorList>
            <consortium name="US DOE Joint Genome Institute (JGI-PGF)"/>
            <person name="Walter F."/>
            <person name="Albersmeier A."/>
            <person name="Kalinowski J."/>
            <person name="Ruckert C."/>
        </authorList>
    </citation>
    <scope>NUCLEOTIDE SEQUENCE</scope>
    <source>
        <strain evidence="1">KCTC 42651</strain>
    </source>
</reference>
<protein>
    <submittedName>
        <fullName evidence="1">Uncharacterized protein</fullName>
    </submittedName>
</protein>
<accession>A0A919CMX6</accession>
<name>A0A919CMX6_9PROT</name>
<evidence type="ECO:0000313" key="1">
    <source>
        <dbReference type="EMBL" id="GHD39047.1"/>
    </source>
</evidence>
<keyword evidence="2" id="KW-1185">Reference proteome</keyword>
<dbReference type="Proteomes" id="UP000630353">
    <property type="component" value="Unassembled WGS sequence"/>
</dbReference>
<sequence length="267" mass="28099">MSDPVPAIVEAEAKGETARIFADIRETLGSPVVNLIWRHLATVDGGLEWAWTAARPIYAGRQAQAAAVRLYDRLDPPLPCPLPAGALAAVGVPAADLPRVRAVADGYNRGNGPNLIALTALLVEPAGSAPADPGTKALPPAPLPKLLSEPDVTPETWALVKAINLLGARPDEPILATMYRHLAHWPGLLALMHAGWAPLAEDGRLAAAIARARAISREEAARLATLRVEAGPAPEAARAALVEFTDHVISRMVPIGVALARWLPEAD</sequence>
<comment type="caution">
    <text evidence="1">The sequence shown here is derived from an EMBL/GenBank/DDBJ whole genome shotgun (WGS) entry which is preliminary data.</text>
</comment>
<dbReference type="RefSeq" id="WP_189986903.1">
    <property type="nucleotide sequence ID" value="NZ_BMZS01000001.1"/>
</dbReference>